<dbReference type="EMBL" id="FPJG01000006">
    <property type="protein sequence ID" value="SFW75025.1"/>
    <property type="molecule type" value="Genomic_DNA"/>
</dbReference>
<keyword evidence="1" id="KW-0472">Membrane</keyword>
<proteinExistence type="predicted"/>
<reference evidence="3" key="1">
    <citation type="submission" date="2016-11" db="EMBL/GenBank/DDBJ databases">
        <authorList>
            <person name="Varghese N."/>
            <person name="Submissions S."/>
        </authorList>
    </citation>
    <scope>NUCLEOTIDE SEQUENCE [LARGE SCALE GENOMIC DNA]</scope>
    <source>
        <strain evidence="3">DSM 44671</strain>
    </source>
</reference>
<keyword evidence="1" id="KW-0812">Transmembrane</keyword>
<evidence type="ECO:0000313" key="2">
    <source>
        <dbReference type="EMBL" id="SFW75025.1"/>
    </source>
</evidence>
<feature type="transmembrane region" description="Helical" evidence="1">
    <location>
        <begin position="76"/>
        <end position="100"/>
    </location>
</feature>
<protein>
    <submittedName>
        <fullName evidence="2">Uncharacterized protein</fullName>
    </submittedName>
</protein>
<keyword evidence="3" id="KW-1185">Reference proteome</keyword>
<feature type="transmembrane region" description="Helical" evidence="1">
    <location>
        <begin position="345"/>
        <end position="367"/>
    </location>
</feature>
<sequence>MTSLWCASYHGPTVPGVTPRHRKAVILAMWGLACYVALRARSKTRLSTPARARHACLRIHRNVVRKPSDPAPQARVGLIFLGVCLVVVSAVLGYASWILYLDGRPAVIASAGHHLGIGLEVYTPTNVSVDLYVVFSPGVVGGTGVVVIPRFRTQRQSPFVVGIEFTGDARLRSDGLTAGSRPIYIPQKDVGLPFVTRRQIFVSTVDPKQLNESGYGNAGISGETFGSYVQRSGFRVSAHLPAINSPISCNRLDQVDAEMLQTAAVSEEDWDELIGPCDADSGERGMIEIELRYLILDPRIDSASPSPVITQNGGLSWLAGVSDVLIEAQANFTSISLEAEAQRKLFLAGVGLGGSIALLPIGVQAGWAGRRSKPRS</sequence>
<name>A0A1K1RSG9_9PSEU</name>
<accession>A0A1K1RSG9</accession>
<keyword evidence="1" id="KW-1133">Transmembrane helix</keyword>
<dbReference type="STRING" id="546364.SAMN04489730_3872"/>
<evidence type="ECO:0000313" key="3">
    <source>
        <dbReference type="Proteomes" id="UP000182740"/>
    </source>
</evidence>
<feature type="transmembrane region" description="Helical" evidence="1">
    <location>
        <begin position="131"/>
        <end position="148"/>
    </location>
</feature>
<evidence type="ECO:0000256" key="1">
    <source>
        <dbReference type="SAM" id="Phobius"/>
    </source>
</evidence>
<dbReference type="Proteomes" id="UP000182740">
    <property type="component" value="Unassembled WGS sequence"/>
</dbReference>
<gene>
    <name evidence="2" type="ORF">SAMN04489730_3872</name>
</gene>
<organism evidence="2 3">
    <name type="scientific">Amycolatopsis australiensis</name>
    <dbReference type="NCBI Taxonomy" id="546364"/>
    <lineage>
        <taxon>Bacteria</taxon>
        <taxon>Bacillati</taxon>
        <taxon>Actinomycetota</taxon>
        <taxon>Actinomycetes</taxon>
        <taxon>Pseudonocardiales</taxon>
        <taxon>Pseudonocardiaceae</taxon>
        <taxon>Amycolatopsis</taxon>
    </lineage>
</organism>
<dbReference type="AlphaFoldDB" id="A0A1K1RSG9"/>